<evidence type="ECO:0000256" key="3">
    <source>
        <dbReference type="ARBA" id="ARBA00022679"/>
    </source>
</evidence>
<evidence type="ECO:0000259" key="9">
    <source>
        <dbReference type="Pfam" id="PF00485"/>
    </source>
</evidence>
<evidence type="ECO:0000256" key="1">
    <source>
        <dbReference type="ARBA" id="ARBA00009719"/>
    </source>
</evidence>
<dbReference type="EC" id="2.7.1.19" evidence="2 8"/>
<dbReference type="Proteomes" id="UP000021816">
    <property type="component" value="Unassembled WGS sequence"/>
</dbReference>
<organism evidence="10 11">
    <name type="scientific">Candidatus Accumulibacter appositus</name>
    <dbReference type="NCBI Taxonomy" id="1454003"/>
    <lineage>
        <taxon>Bacteria</taxon>
        <taxon>Pseudomonadati</taxon>
        <taxon>Pseudomonadota</taxon>
        <taxon>Betaproteobacteria</taxon>
        <taxon>Candidatus Accumulibacter</taxon>
    </lineage>
</organism>
<comment type="similarity">
    <text evidence="1 8">Belongs to the phosphoribulokinase family.</text>
</comment>
<dbReference type="InterPro" id="IPR006082">
    <property type="entry name" value="PRK"/>
</dbReference>
<evidence type="ECO:0000313" key="10">
    <source>
        <dbReference type="EMBL" id="EXI78568.1"/>
    </source>
</evidence>
<dbReference type="InterPro" id="IPR006083">
    <property type="entry name" value="PRK/URK"/>
</dbReference>
<evidence type="ECO:0000256" key="2">
    <source>
        <dbReference type="ARBA" id="ARBA00012042"/>
    </source>
</evidence>
<keyword evidence="4" id="KW-0547">Nucleotide-binding</keyword>
<evidence type="ECO:0000256" key="8">
    <source>
        <dbReference type="RuleBase" id="RU004082"/>
    </source>
</evidence>
<comment type="caution">
    <text evidence="10">The sequence shown here is derived from an EMBL/GenBank/DDBJ whole genome shotgun (WGS) entry which is preliminary data.</text>
</comment>
<dbReference type="GO" id="GO:0008974">
    <property type="term" value="F:phosphoribulokinase activity"/>
    <property type="evidence" value="ECO:0007669"/>
    <property type="project" value="UniProtKB-EC"/>
</dbReference>
<dbReference type="GO" id="GO:0005975">
    <property type="term" value="P:carbohydrate metabolic process"/>
    <property type="evidence" value="ECO:0007669"/>
    <property type="project" value="InterPro"/>
</dbReference>
<comment type="catalytic activity">
    <reaction evidence="7 8">
        <text>D-ribulose 5-phosphate + ATP = D-ribulose 1,5-bisphosphate + ADP + H(+)</text>
        <dbReference type="Rhea" id="RHEA:19365"/>
        <dbReference type="ChEBI" id="CHEBI:15378"/>
        <dbReference type="ChEBI" id="CHEBI:30616"/>
        <dbReference type="ChEBI" id="CHEBI:57870"/>
        <dbReference type="ChEBI" id="CHEBI:58121"/>
        <dbReference type="ChEBI" id="CHEBI:456216"/>
        <dbReference type="EC" id="2.7.1.19"/>
    </reaction>
</comment>
<dbReference type="InterPro" id="IPR027417">
    <property type="entry name" value="P-loop_NTPase"/>
</dbReference>
<keyword evidence="3 10" id="KW-0808">Transferase</keyword>
<dbReference type="PRINTS" id="PR00478">
    <property type="entry name" value="PHRIBLKINASE"/>
</dbReference>
<evidence type="ECO:0000256" key="7">
    <source>
        <dbReference type="ARBA" id="ARBA00047663"/>
    </source>
</evidence>
<proteinExistence type="inferred from homology"/>
<dbReference type="EMBL" id="JEMX01000067">
    <property type="protein sequence ID" value="EXI78568.1"/>
    <property type="molecule type" value="Genomic_DNA"/>
</dbReference>
<dbReference type="AlphaFoldDB" id="A0A011N7J7"/>
<reference evidence="10 11" key="1">
    <citation type="submission" date="2014-02" db="EMBL/GenBank/DDBJ databases">
        <title>Expanding our view of genomic diversity in Candidatus Accumulibacter clades.</title>
        <authorList>
            <person name="Skennerton C.T."/>
            <person name="Barr J.J."/>
            <person name="Slater F.R."/>
            <person name="Bond P.L."/>
            <person name="Tyson G.W."/>
        </authorList>
    </citation>
    <scope>NUCLEOTIDE SEQUENCE [LARGE SCALE GENOMIC DNA]</scope>
    <source>
        <strain evidence="11">BA-92</strain>
    </source>
</reference>
<evidence type="ECO:0000256" key="4">
    <source>
        <dbReference type="ARBA" id="ARBA00022741"/>
    </source>
</evidence>
<dbReference type="Gene3D" id="3.40.50.300">
    <property type="entry name" value="P-loop containing nucleotide triphosphate hydrolases"/>
    <property type="match status" value="1"/>
</dbReference>
<dbReference type="GO" id="GO:0005524">
    <property type="term" value="F:ATP binding"/>
    <property type="evidence" value="ECO:0007669"/>
    <property type="project" value="UniProtKB-KW"/>
</dbReference>
<evidence type="ECO:0000256" key="5">
    <source>
        <dbReference type="ARBA" id="ARBA00022777"/>
    </source>
</evidence>
<dbReference type="STRING" id="1454003.AW10_02920"/>
<evidence type="ECO:0000313" key="11">
    <source>
        <dbReference type="Proteomes" id="UP000021816"/>
    </source>
</evidence>
<dbReference type="SUPFAM" id="SSF52540">
    <property type="entry name" value="P-loop containing nucleoside triphosphate hydrolases"/>
    <property type="match status" value="1"/>
</dbReference>
<dbReference type="NCBIfam" id="NF011997">
    <property type="entry name" value="PRK15453.1"/>
    <property type="match status" value="1"/>
</dbReference>
<accession>A0A011N7J7</accession>
<dbReference type="Pfam" id="PF00485">
    <property type="entry name" value="PRK"/>
    <property type="match status" value="1"/>
</dbReference>
<protein>
    <recommendedName>
        <fullName evidence="2 8">Phosphoribulokinase</fullName>
        <ecNumber evidence="2 8">2.7.1.19</ecNumber>
    </recommendedName>
</protein>
<sequence>MSIKNPIIAVTGSSGAGTTSVTKAFQHIFRRERLNAAIIEGDSFHRYDRFEMREKIAEKALAGDHHFSHFGAEANLLAELEGLFREYGESGGGKSRHYVHDDLEAERYGSPPGTFTAWSDLPVATDLLFYEGLHGAASTDTIDVGRHVDLCVGVVPIINLEWIQKLHRDKAQRGYSTEAVVDTILRRMPEYINYICPQFSKTHVNFQRVPTVDTSNPFIAQDIPLADESMLVIRFANPQGIDFPYLLSMLNGSFMSRPNIIVCPGGKMGLAMQIIFTPMIMQLMDKKRRTRRE</sequence>
<name>A0A011N7J7_9PROT</name>
<keyword evidence="5 10" id="KW-0418">Kinase</keyword>
<feature type="domain" description="Phosphoribulokinase/uridine kinase" evidence="9">
    <location>
        <begin position="7"/>
        <end position="215"/>
    </location>
</feature>
<gene>
    <name evidence="10" type="primary">cfxP</name>
    <name evidence="10" type="ORF">AW10_02920</name>
</gene>
<evidence type="ECO:0000256" key="6">
    <source>
        <dbReference type="ARBA" id="ARBA00022840"/>
    </source>
</evidence>
<dbReference type="PROSITE" id="PS00567">
    <property type="entry name" value="PHOSPHORIBULOKINASE"/>
    <property type="match status" value="1"/>
</dbReference>
<dbReference type="PATRIC" id="fig|1454003.3.peg.2978"/>
<keyword evidence="6" id="KW-0067">ATP-binding</keyword>